<evidence type="ECO:0000256" key="6">
    <source>
        <dbReference type="PROSITE-ProRule" id="PRU00331"/>
    </source>
</evidence>
<feature type="non-terminal residue" evidence="8">
    <location>
        <position position="152"/>
    </location>
</feature>
<comment type="catalytic activity">
    <reaction evidence="1">
        <text>Thiol-dependent hydrolysis of ester, thioester, amide, peptide and isopeptide bonds formed by the C-terminal Gly of ubiquitin (a 76-residue protein attached to proteins as an intracellular targeting signal).</text>
        <dbReference type="EC" id="3.4.19.12"/>
    </reaction>
</comment>
<comment type="caution">
    <text evidence="8">The sequence shown here is derived from an EMBL/GenBank/DDBJ whole genome shotgun (WGS) entry which is preliminary data.</text>
</comment>
<reference evidence="8" key="1">
    <citation type="submission" date="2021-02" db="EMBL/GenBank/DDBJ databases">
        <authorList>
            <person name="Nowell W R."/>
        </authorList>
    </citation>
    <scope>NUCLEOTIDE SEQUENCE</scope>
</reference>
<dbReference type="Gene3D" id="1.10.287.10">
    <property type="entry name" value="S15/NS1, RNA-binding"/>
    <property type="match status" value="1"/>
</dbReference>
<dbReference type="InterPro" id="IPR006155">
    <property type="entry name" value="Josephin"/>
</dbReference>
<evidence type="ECO:0000256" key="2">
    <source>
        <dbReference type="ARBA" id="ARBA00012759"/>
    </source>
</evidence>
<comment type="caution">
    <text evidence="6">Lacks conserved residue(s) required for the propagation of feature annotation.</text>
</comment>
<evidence type="ECO:0000256" key="3">
    <source>
        <dbReference type="ARBA" id="ARBA00022670"/>
    </source>
</evidence>
<dbReference type="Gene3D" id="3.90.70.40">
    <property type="match status" value="1"/>
</dbReference>
<dbReference type="EMBL" id="CAJNOR010019689">
    <property type="protein sequence ID" value="CAF1689846.1"/>
    <property type="molecule type" value="Genomic_DNA"/>
</dbReference>
<proteinExistence type="predicted"/>
<dbReference type="GO" id="GO:0016579">
    <property type="term" value="P:protein deubiquitination"/>
    <property type="evidence" value="ECO:0007669"/>
    <property type="project" value="InterPro"/>
</dbReference>
<dbReference type="PROSITE" id="PS50957">
    <property type="entry name" value="JOSEPHIN"/>
    <property type="match status" value="1"/>
</dbReference>
<evidence type="ECO:0000313" key="9">
    <source>
        <dbReference type="Proteomes" id="UP000663828"/>
    </source>
</evidence>
<keyword evidence="4" id="KW-0833">Ubl conjugation pathway</keyword>
<feature type="domain" description="Josephin" evidence="7">
    <location>
        <begin position="41"/>
        <end position="152"/>
    </location>
</feature>
<dbReference type="Proteomes" id="UP000663828">
    <property type="component" value="Unassembled WGS sequence"/>
</dbReference>
<evidence type="ECO:0000259" key="7">
    <source>
        <dbReference type="PROSITE" id="PS50957"/>
    </source>
</evidence>
<evidence type="ECO:0000256" key="4">
    <source>
        <dbReference type="ARBA" id="ARBA00022786"/>
    </source>
</evidence>
<dbReference type="GO" id="GO:0006508">
    <property type="term" value="P:proteolysis"/>
    <property type="evidence" value="ECO:0007669"/>
    <property type="project" value="UniProtKB-KW"/>
</dbReference>
<evidence type="ECO:0000313" key="8">
    <source>
        <dbReference type="EMBL" id="CAF1689846.1"/>
    </source>
</evidence>
<keyword evidence="5" id="KW-0378">Hydrolase</keyword>
<protein>
    <recommendedName>
        <fullName evidence="2">ubiquitinyl hydrolase 1</fullName>
        <ecNumber evidence="2">3.4.19.12</ecNumber>
    </recommendedName>
</protein>
<feature type="non-terminal residue" evidence="8">
    <location>
        <position position="1"/>
    </location>
</feature>
<organism evidence="8 9">
    <name type="scientific">Adineta ricciae</name>
    <name type="common">Rotifer</name>
    <dbReference type="NCBI Taxonomy" id="249248"/>
    <lineage>
        <taxon>Eukaryota</taxon>
        <taxon>Metazoa</taxon>
        <taxon>Spiralia</taxon>
        <taxon>Gnathifera</taxon>
        <taxon>Rotifera</taxon>
        <taxon>Eurotatoria</taxon>
        <taxon>Bdelloidea</taxon>
        <taxon>Adinetida</taxon>
        <taxon>Adinetidae</taxon>
        <taxon>Adineta</taxon>
    </lineage>
</organism>
<sequence>DESLTTSCGDSNNAVEDYDERKRCKYDTTNLSTAGLNKKPEDIIVCERQEALFCGRHALRALAQRLDLFDDGYLMEVARNLVAEENIVRHEQTVRSNDYYYEDRGEYDIQILKAALMNTFNIDLLQLHTLEPNVSSPQNVILSHMQKVQALL</sequence>
<accession>A0A816HRI2</accession>
<keyword evidence="9" id="KW-1185">Reference proteome</keyword>
<dbReference type="Pfam" id="PF02099">
    <property type="entry name" value="Josephin"/>
    <property type="match status" value="1"/>
</dbReference>
<dbReference type="GO" id="GO:0004843">
    <property type="term" value="F:cysteine-type deubiquitinase activity"/>
    <property type="evidence" value="ECO:0007669"/>
    <property type="project" value="UniProtKB-EC"/>
</dbReference>
<gene>
    <name evidence="8" type="ORF">XAT740_LOCUS63479</name>
</gene>
<evidence type="ECO:0000256" key="1">
    <source>
        <dbReference type="ARBA" id="ARBA00000707"/>
    </source>
</evidence>
<dbReference type="AlphaFoldDB" id="A0A816HRI2"/>
<dbReference type="EC" id="3.4.19.12" evidence="2"/>
<name>A0A816HRI2_ADIRI</name>
<evidence type="ECO:0000256" key="5">
    <source>
        <dbReference type="ARBA" id="ARBA00022801"/>
    </source>
</evidence>
<keyword evidence="3" id="KW-0645">Protease</keyword>